<dbReference type="Proteomes" id="UP000183317">
    <property type="component" value="Unassembled WGS sequence"/>
</dbReference>
<name>A0A1F5MGG3_9BACT</name>
<dbReference type="InterPro" id="IPR050245">
    <property type="entry name" value="PrsA_foldase"/>
</dbReference>
<comment type="catalytic activity">
    <reaction evidence="1">
        <text>[protein]-peptidylproline (omega=180) = [protein]-peptidylproline (omega=0)</text>
        <dbReference type="Rhea" id="RHEA:16237"/>
        <dbReference type="Rhea" id="RHEA-COMP:10747"/>
        <dbReference type="Rhea" id="RHEA-COMP:10748"/>
        <dbReference type="ChEBI" id="CHEBI:83833"/>
        <dbReference type="ChEBI" id="CHEBI:83834"/>
        <dbReference type="EC" id="5.2.1.8"/>
    </reaction>
</comment>
<dbReference type="Pfam" id="PF13624">
    <property type="entry name" value="SurA_N_3"/>
    <property type="match status" value="1"/>
</dbReference>
<keyword evidence="6" id="KW-0472">Membrane</keyword>
<dbReference type="AlphaFoldDB" id="A0A1F5MGG3"/>
<sequence>MPRKATRLISKTPTVIPGGKLNNVLNNLSGNLMNLKSSKKLYLGLIISGVLLLAIYKKNWFVAATVNGSPISNLELQTKLNAQFKTQILTQMINEKIIMDEARKGSAIPTEEEVNQKIKELETQVGGAETLDMLLSQQGQSRSSLKDQVRVQLAISKLYINEATVSAEEVTSFIATNKDQLKATDSAAQEIEATDALKQQKLSEIFTQKFQDLRSKAKIQIF</sequence>
<dbReference type="InterPro" id="IPR027304">
    <property type="entry name" value="Trigger_fact/SurA_dom_sf"/>
</dbReference>
<reference evidence="7 8" key="1">
    <citation type="journal article" date="2016" name="Nat. Commun.">
        <title>Thousands of microbial genomes shed light on interconnected biogeochemical processes in an aquifer system.</title>
        <authorList>
            <person name="Anantharaman K."/>
            <person name="Brown C.T."/>
            <person name="Hug L.A."/>
            <person name="Sharon I."/>
            <person name="Castelle C.J."/>
            <person name="Probst A.J."/>
            <person name="Thomas B.C."/>
            <person name="Singh A."/>
            <person name="Wilkins M.J."/>
            <person name="Karaoz U."/>
            <person name="Brodie E.L."/>
            <person name="Williams K.H."/>
            <person name="Hubbard S.S."/>
            <person name="Banfield J.F."/>
        </authorList>
    </citation>
    <scope>NUCLEOTIDE SEQUENCE [LARGE SCALE GENOMIC DNA]</scope>
</reference>
<evidence type="ECO:0000256" key="5">
    <source>
        <dbReference type="ARBA" id="ARBA00023235"/>
    </source>
</evidence>
<evidence type="ECO:0000313" key="8">
    <source>
        <dbReference type="Proteomes" id="UP000183317"/>
    </source>
</evidence>
<dbReference type="SUPFAM" id="SSF109998">
    <property type="entry name" value="Triger factor/SurA peptide-binding domain-like"/>
    <property type="match status" value="1"/>
</dbReference>
<proteinExistence type="predicted"/>
<evidence type="ECO:0000256" key="4">
    <source>
        <dbReference type="ARBA" id="ARBA00023110"/>
    </source>
</evidence>
<evidence type="ECO:0000256" key="1">
    <source>
        <dbReference type="ARBA" id="ARBA00000971"/>
    </source>
</evidence>
<dbReference type="EMBL" id="MFDU01000014">
    <property type="protein sequence ID" value="OGE64461.1"/>
    <property type="molecule type" value="Genomic_DNA"/>
</dbReference>
<dbReference type="PANTHER" id="PTHR47245:SF1">
    <property type="entry name" value="FOLDASE PROTEIN PRSA"/>
    <property type="match status" value="1"/>
</dbReference>
<keyword evidence="5" id="KW-0413">Isomerase</keyword>
<comment type="caution">
    <text evidence="7">The sequence shown here is derived from an EMBL/GenBank/DDBJ whole genome shotgun (WGS) entry which is preliminary data.</text>
</comment>
<keyword evidence="6" id="KW-1133">Transmembrane helix</keyword>
<dbReference type="EC" id="5.2.1.8" evidence="2"/>
<gene>
    <name evidence="7" type="ORF">A3J13_02010</name>
</gene>
<evidence type="ECO:0000313" key="7">
    <source>
        <dbReference type="EMBL" id="OGE64461.1"/>
    </source>
</evidence>
<keyword evidence="6" id="KW-0812">Transmembrane</keyword>
<keyword evidence="4" id="KW-0697">Rotamase</keyword>
<keyword evidence="3" id="KW-0732">Signal</keyword>
<organism evidence="7 8">
    <name type="scientific">Candidatus Daviesbacteria bacterium RIFCSPLOWO2_02_FULL_36_8</name>
    <dbReference type="NCBI Taxonomy" id="1797793"/>
    <lineage>
        <taxon>Bacteria</taxon>
        <taxon>Candidatus Daviesiibacteriota</taxon>
    </lineage>
</organism>
<protein>
    <recommendedName>
        <fullName evidence="2">peptidylprolyl isomerase</fullName>
        <ecNumber evidence="2">5.2.1.8</ecNumber>
    </recommendedName>
</protein>
<evidence type="ECO:0000256" key="2">
    <source>
        <dbReference type="ARBA" id="ARBA00013194"/>
    </source>
</evidence>
<dbReference type="GO" id="GO:0003755">
    <property type="term" value="F:peptidyl-prolyl cis-trans isomerase activity"/>
    <property type="evidence" value="ECO:0007669"/>
    <property type="project" value="UniProtKB-KW"/>
</dbReference>
<accession>A0A1F5MGG3</accession>
<evidence type="ECO:0000256" key="3">
    <source>
        <dbReference type="ARBA" id="ARBA00022729"/>
    </source>
</evidence>
<evidence type="ECO:0000256" key="6">
    <source>
        <dbReference type="SAM" id="Phobius"/>
    </source>
</evidence>
<dbReference type="Gene3D" id="1.10.4030.10">
    <property type="entry name" value="Porin chaperone SurA, peptide-binding domain"/>
    <property type="match status" value="1"/>
</dbReference>
<feature type="transmembrane region" description="Helical" evidence="6">
    <location>
        <begin position="41"/>
        <end position="57"/>
    </location>
</feature>
<dbReference type="PANTHER" id="PTHR47245">
    <property type="entry name" value="PEPTIDYLPROLYL ISOMERASE"/>
    <property type="match status" value="1"/>
</dbReference>